<comment type="caution">
    <text evidence="2">The sequence shown here is derived from an EMBL/GenBank/DDBJ whole genome shotgun (WGS) entry which is preliminary data.</text>
</comment>
<keyword evidence="3" id="KW-1185">Reference proteome</keyword>
<dbReference type="InterPro" id="IPR052917">
    <property type="entry name" value="Stress-Dev_Protein"/>
</dbReference>
<gene>
    <name evidence="2" type="ORF">ACFOY7_13665</name>
</gene>
<reference evidence="3" key="1">
    <citation type="journal article" date="2019" name="Int. J. Syst. Evol. Microbiol.">
        <title>The Global Catalogue of Microorganisms (GCM) 10K type strain sequencing project: providing services to taxonomists for standard genome sequencing and annotation.</title>
        <authorList>
            <consortium name="The Broad Institute Genomics Platform"/>
            <consortium name="The Broad Institute Genome Sequencing Center for Infectious Disease"/>
            <person name="Wu L."/>
            <person name="Ma J."/>
        </authorList>
    </citation>
    <scope>NUCLEOTIDE SEQUENCE [LARGE SCALE GENOMIC DNA]</scope>
    <source>
        <strain evidence="3">CCUG 37865</strain>
    </source>
</reference>
<dbReference type="RefSeq" id="WP_390252652.1">
    <property type="nucleotide sequence ID" value="NZ_JBHSDT010000008.1"/>
</dbReference>
<dbReference type="InterPro" id="IPR012349">
    <property type="entry name" value="Split_barrel_FMN-bd"/>
</dbReference>
<dbReference type="EMBL" id="JBHSDT010000008">
    <property type="protein sequence ID" value="MFC4404116.1"/>
    <property type="molecule type" value="Genomic_DNA"/>
</dbReference>
<dbReference type="Pfam" id="PF01243">
    <property type="entry name" value="PNPOx_N"/>
    <property type="match status" value="1"/>
</dbReference>
<evidence type="ECO:0000313" key="3">
    <source>
        <dbReference type="Proteomes" id="UP001595882"/>
    </source>
</evidence>
<feature type="domain" description="Pyridoxamine 5'-phosphate oxidase N-terminal" evidence="1">
    <location>
        <begin position="7"/>
        <end position="128"/>
    </location>
</feature>
<dbReference type="PANTHER" id="PTHR34818:SF1">
    <property type="entry name" value="PROTEIN BLI-3"/>
    <property type="match status" value="1"/>
</dbReference>
<dbReference type="Proteomes" id="UP001595882">
    <property type="component" value="Unassembled WGS sequence"/>
</dbReference>
<dbReference type="Gene3D" id="2.30.110.10">
    <property type="entry name" value="Electron Transport, Fmn-binding Protein, Chain A"/>
    <property type="match status" value="1"/>
</dbReference>
<dbReference type="InterPro" id="IPR011576">
    <property type="entry name" value="Pyridox_Oxase_N"/>
</dbReference>
<evidence type="ECO:0000259" key="1">
    <source>
        <dbReference type="Pfam" id="PF01243"/>
    </source>
</evidence>
<evidence type="ECO:0000313" key="2">
    <source>
        <dbReference type="EMBL" id="MFC4404116.1"/>
    </source>
</evidence>
<protein>
    <submittedName>
        <fullName evidence="2">Pyridoxamine 5'-phosphate oxidase family protein</fullName>
    </submittedName>
</protein>
<proteinExistence type="predicted"/>
<name>A0ABV8WZR3_9BACI</name>
<organism evidence="2 3">
    <name type="scientific">Gracilibacillus xinjiangensis</name>
    <dbReference type="NCBI Taxonomy" id="1193282"/>
    <lineage>
        <taxon>Bacteria</taxon>
        <taxon>Bacillati</taxon>
        <taxon>Bacillota</taxon>
        <taxon>Bacilli</taxon>
        <taxon>Bacillales</taxon>
        <taxon>Bacillaceae</taxon>
        <taxon>Gracilibacillus</taxon>
    </lineage>
</organism>
<dbReference type="SUPFAM" id="SSF50475">
    <property type="entry name" value="FMN-binding split barrel"/>
    <property type="match status" value="1"/>
</dbReference>
<sequence>MNNQDIRKAVENILENSSVGTLATIQQDRPYSRYMTYTHEGLTLFTATSSETHKVEEIESNPYTHILLGYEGDGFGDEYVEYQGKVKISDSEDLKKKLWNPYMENWFDGPNDPNYIILEIQPFEIKLMNKKGQDPKVLEFE</sequence>
<dbReference type="PANTHER" id="PTHR34818">
    <property type="entry name" value="PROTEIN BLI-3"/>
    <property type="match status" value="1"/>
</dbReference>
<accession>A0ABV8WZR3</accession>